<evidence type="ECO:0000313" key="2">
    <source>
        <dbReference type="Proteomes" id="UP001164250"/>
    </source>
</evidence>
<reference evidence="2" key="1">
    <citation type="journal article" date="2023" name="G3 (Bethesda)">
        <title>Genome assembly and association tests identify interacting loci associated with vigor, precocity, and sex in interspecific pistachio rootstocks.</title>
        <authorList>
            <person name="Palmer W."/>
            <person name="Jacygrad E."/>
            <person name="Sagayaradj S."/>
            <person name="Cavanaugh K."/>
            <person name="Han R."/>
            <person name="Bertier L."/>
            <person name="Beede B."/>
            <person name="Kafkas S."/>
            <person name="Golino D."/>
            <person name="Preece J."/>
            <person name="Michelmore R."/>
        </authorList>
    </citation>
    <scope>NUCLEOTIDE SEQUENCE [LARGE SCALE GENOMIC DNA]</scope>
</reference>
<proteinExistence type="predicted"/>
<comment type="caution">
    <text evidence="1">The sequence shown here is derived from an EMBL/GenBank/DDBJ whole genome shotgun (WGS) entry which is preliminary data.</text>
</comment>
<organism evidence="1 2">
    <name type="scientific">Pistacia atlantica</name>
    <dbReference type="NCBI Taxonomy" id="434234"/>
    <lineage>
        <taxon>Eukaryota</taxon>
        <taxon>Viridiplantae</taxon>
        <taxon>Streptophyta</taxon>
        <taxon>Embryophyta</taxon>
        <taxon>Tracheophyta</taxon>
        <taxon>Spermatophyta</taxon>
        <taxon>Magnoliopsida</taxon>
        <taxon>eudicotyledons</taxon>
        <taxon>Gunneridae</taxon>
        <taxon>Pentapetalae</taxon>
        <taxon>rosids</taxon>
        <taxon>malvids</taxon>
        <taxon>Sapindales</taxon>
        <taxon>Anacardiaceae</taxon>
        <taxon>Pistacia</taxon>
    </lineage>
</organism>
<accession>A0ACC1BNK1</accession>
<dbReference type="Proteomes" id="UP001164250">
    <property type="component" value="Chromosome 4"/>
</dbReference>
<sequence length="254" mass="27884">MFPITTSLVFCSRSLTFLDLLTDGRNKKSLVIGIAVASGLAAISLACCCLLIVLRRRKNVAQYKSRDLQTLTSGTSATSTTMSYSKSISSHLYSKSDLERGSTYFGAQVFRYAELEEATENFDSSKELGDGGFGTVYYANMAISRIQNHALKELVDPSLGFEKDYAIRNTITSVAELAFRCLQQDRDLRPAMQEILEVLREIQSQQFGAQKAEVVDFCSTDDVVLLRNVPPPLSSPDSGGNDKWVSGSIPPASY</sequence>
<gene>
    <name evidence="1" type="ORF">Patl1_21422</name>
</gene>
<dbReference type="EMBL" id="CM047900">
    <property type="protein sequence ID" value="KAJ0100446.1"/>
    <property type="molecule type" value="Genomic_DNA"/>
</dbReference>
<keyword evidence="2" id="KW-1185">Reference proteome</keyword>
<evidence type="ECO:0000313" key="1">
    <source>
        <dbReference type="EMBL" id="KAJ0100446.1"/>
    </source>
</evidence>
<name>A0ACC1BNK1_9ROSI</name>
<protein>
    <submittedName>
        <fullName evidence="1">Uncharacterized protein</fullName>
    </submittedName>
</protein>